<feature type="transmembrane region" description="Helical" evidence="2">
    <location>
        <begin position="96"/>
        <end position="116"/>
    </location>
</feature>
<evidence type="ECO:0000313" key="5">
    <source>
        <dbReference type="Proteomes" id="UP001518872"/>
    </source>
</evidence>
<dbReference type="EMBL" id="JAFEUC010000004">
    <property type="protein sequence ID" value="MBM7076955.1"/>
    <property type="molecule type" value="Genomic_DNA"/>
</dbReference>
<feature type="transmembrane region" description="Helical" evidence="2">
    <location>
        <begin position="67"/>
        <end position="89"/>
    </location>
</feature>
<keyword evidence="2" id="KW-0472">Membrane</keyword>
<feature type="domain" description="Oxidoreductase molybdopterin-binding" evidence="3">
    <location>
        <begin position="313"/>
        <end position="465"/>
    </location>
</feature>
<dbReference type="PANTHER" id="PTHR19372:SF7">
    <property type="entry name" value="SULFITE OXIDASE, MITOCHONDRIAL"/>
    <property type="match status" value="1"/>
</dbReference>
<name>A0ABS2IRJ6_9ACTN</name>
<evidence type="ECO:0000259" key="3">
    <source>
        <dbReference type="Pfam" id="PF00174"/>
    </source>
</evidence>
<evidence type="ECO:0000313" key="4">
    <source>
        <dbReference type="EMBL" id="MBM7076955.1"/>
    </source>
</evidence>
<feature type="compositionally biased region" description="Pro residues" evidence="1">
    <location>
        <begin position="150"/>
        <end position="168"/>
    </location>
</feature>
<feature type="compositionally biased region" description="Low complexity" evidence="1">
    <location>
        <begin position="169"/>
        <end position="178"/>
    </location>
</feature>
<accession>A0ABS2IRJ6</accession>
<keyword evidence="2" id="KW-1133">Transmembrane helix</keyword>
<feature type="transmembrane region" description="Helical" evidence="2">
    <location>
        <begin position="238"/>
        <end position="260"/>
    </location>
</feature>
<proteinExistence type="predicted"/>
<dbReference type="SUPFAM" id="SSF81296">
    <property type="entry name" value="E set domains"/>
    <property type="match status" value="1"/>
</dbReference>
<evidence type="ECO:0000256" key="2">
    <source>
        <dbReference type="SAM" id="Phobius"/>
    </source>
</evidence>
<reference evidence="4 5" key="1">
    <citation type="submission" date="2021-02" db="EMBL/GenBank/DDBJ databases">
        <authorList>
            <person name="Ra J.-S."/>
        </authorList>
    </citation>
    <scope>NUCLEOTIDE SEQUENCE [LARGE SCALE GENOMIC DNA]</scope>
    <source>
        <strain evidence="4 5">MMS20-R1-14</strain>
    </source>
</reference>
<protein>
    <submittedName>
        <fullName evidence="4">Molybdopterin-dependent oxidoreductase</fullName>
    </submittedName>
</protein>
<dbReference type="PANTHER" id="PTHR19372">
    <property type="entry name" value="SULFITE REDUCTASE"/>
    <property type="match status" value="1"/>
</dbReference>
<organism evidence="4 5">
    <name type="scientific">Micromonospora humida</name>
    <dbReference type="NCBI Taxonomy" id="2809018"/>
    <lineage>
        <taxon>Bacteria</taxon>
        <taxon>Bacillati</taxon>
        <taxon>Actinomycetota</taxon>
        <taxon>Actinomycetes</taxon>
        <taxon>Micromonosporales</taxon>
        <taxon>Micromonosporaceae</taxon>
        <taxon>Micromonospora</taxon>
    </lineage>
</organism>
<dbReference type="SUPFAM" id="SSF56524">
    <property type="entry name" value="Oxidoreductase molybdopterin-binding domain"/>
    <property type="match status" value="1"/>
</dbReference>
<dbReference type="InterPro" id="IPR014756">
    <property type="entry name" value="Ig_E-set"/>
</dbReference>
<feature type="region of interest" description="Disordered" evidence="1">
    <location>
        <begin position="150"/>
        <end position="234"/>
    </location>
</feature>
<dbReference type="Gene3D" id="3.90.420.10">
    <property type="entry name" value="Oxidoreductase, molybdopterin-binding domain"/>
    <property type="match status" value="1"/>
</dbReference>
<feature type="transmembrane region" description="Helical" evidence="2">
    <location>
        <begin position="122"/>
        <end position="141"/>
    </location>
</feature>
<evidence type="ECO:0000256" key="1">
    <source>
        <dbReference type="SAM" id="MobiDB-lite"/>
    </source>
</evidence>
<keyword evidence="2" id="KW-0812">Transmembrane</keyword>
<dbReference type="RefSeq" id="WP_204924917.1">
    <property type="nucleotide sequence ID" value="NZ_JAFEUC010000004.1"/>
</dbReference>
<dbReference type="InterPro" id="IPR000572">
    <property type="entry name" value="OxRdtase_Mopterin-bd_dom"/>
</dbReference>
<dbReference type="Gene3D" id="2.60.40.650">
    <property type="match status" value="1"/>
</dbReference>
<dbReference type="Pfam" id="PF00174">
    <property type="entry name" value="Oxidored_molyb"/>
    <property type="match status" value="1"/>
</dbReference>
<dbReference type="Proteomes" id="UP001518872">
    <property type="component" value="Unassembled WGS sequence"/>
</dbReference>
<gene>
    <name evidence="4" type="ORF">JQX11_11390</name>
</gene>
<keyword evidence="5" id="KW-1185">Reference proteome</keyword>
<comment type="caution">
    <text evidence="4">The sequence shown here is derived from an EMBL/GenBank/DDBJ whole genome shotgun (WGS) entry which is preliminary data.</text>
</comment>
<dbReference type="Pfam" id="PF17957">
    <property type="entry name" value="Big_7"/>
    <property type="match status" value="1"/>
</dbReference>
<dbReference type="InterPro" id="IPR036374">
    <property type="entry name" value="OxRdtase_Mopterin-bd_sf"/>
</dbReference>
<sequence length="586" mass="60336">MSTTPRGFAALAGVTAAVVAIGVAEPVAVLTGPRSAPLIAVGGVVVDTVPEPLKQFAIDVFGRYDKIALLVGTAVLLAAFAAGIGVLAARRLAVGLVGIAAFTGLGVAAALTRAGADAADALPALVGGGLGGLVLWAFVAGPWQLDPWPWQPPTPLPAAHPGPPPVPGTSPAVGSLPAGGPPVAGPAVDRGDGVPAAGSTAGERRGADGPGTPAGPAGGSPVGREPLESTDPESRRRFLRGAGLLAGVATVAGLGGHWLAGRRGVSAAREAVALPTPSAVAPTVPAGADLSLAQLAPYTTPNGGFYRIDTALVVPQVDPETWRLRIHGRVRNPIELTFAELLARPMVERYVTLACVSNEVGGDLIGNARWLGVPIRELLDEAEPEEGADQVVGRSVDGWTCGTPTAALRDGRDALLAVGMNGEPLPVEHGFPVRMVVPGLYGYVSACKWVTELELTSFADFDAYWVPRGWSAQGPVKTQSRIDTPRARNRLTTGEVTVAGVAWAQHRGISRVEVRVDGGTWQEATLAPTVSVDTWVQWSWRWAATPGEHTLQVRATDRDGETQTPLTAPVAPDGATGWHSVTVTVR</sequence>